<feature type="domain" description="DIX" evidence="8">
    <location>
        <begin position="533"/>
        <end position="615"/>
    </location>
</feature>
<feature type="region of interest" description="Disordered" evidence="6">
    <location>
        <begin position="1"/>
        <end position="21"/>
    </location>
</feature>
<dbReference type="EMBL" id="JAZGQO010000011">
    <property type="protein sequence ID" value="KAK6172195.1"/>
    <property type="molecule type" value="Genomic_DNA"/>
</dbReference>
<dbReference type="PANTHER" id="PTHR10878">
    <property type="entry name" value="SEGMENT POLARITY PROTEIN DISHEVELLED"/>
    <property type="match status" value="1"/>
</dbReference>
<feature type="compositionally biased region" description="Low complexity" evidence="6">
    <location>
        <begin position="228"/>
        <end position="239"/>
    </location>
</feature>
<dbReference type="GO" id="GO:0060070">
    <property type="term" value="P:canonical Wnt signaling pathway"/>
    <property type="evidence" value="ECO:0007669"/>
    <property type="project" value="TreeGrafter"/>
</dbReference>
<comment type="caution">
    <text evidence="9">The sequence shown here is derived from an EMBL/GenBank/DDBJ whole genome shotgun (WGS) entry which is preliminary data.</text>
</comment>
<accession>A0AAN8J8X6</accession>
<dbReference type="SUPFAM" id="SSF47576">
    <property type="entry name" value="Calponin-homology domain, CH-domain"/>
    <property type="match status" value="1"/>
</dbReference>
<dbReference type="SUPFAM" id="SSF54236">
    <property type="entry name" value="Ubiquitin-like"/>
    <property type="match status" value="1"/>
</dbReference>
<dbReference type="PROSITE" id="PS50021">
    <property type="entry name" value="CH"/>
    <property type="match status" value="1"/>
</dbReference>
<dbReference type="InterPro" id="IPR038207">
    <property type="entry name" value="DIX_dom_sf"/>
</dbReference>
<feature type="region of interest" description="Disordered" evidence="6">
    <location>
        <begin position="477"/>
        <end position="535"/>
    </location>
</feature>
<feature type="compositionally biased region" description="Basic and acidic residues" evidence="6">
    <location>
        <begin position="184"/>
        <end position="198"/>
    </location>
</feature>
<keyword evidence="2" id="KW-0217">Developmental protein</keyword>
<dbReference type="InterPro" id="IPR001715">
    <property type="entry name" value="CH_dom"/>
</dbReference>
<keyword evidence="3" id="KW-0963">Cytoplasm</keyword>
<protein>
    <recommendedName>
        <fullName evidence="11">Dixin</fullName>
    </recommendedName>
</protein>
<dbReference type="InterPro" id="IPR029071">
    <property type="entry name" value="Ubiquitin-like_domsf"/>
</dbReference>
<feature type="compositionally biased region" description="Basic residues" evidence="6">
    <location>
        <begin position="172"/>
        <end position="183"/>
    </location>
</feature>
<evidence type="ECO:0000256" key="1">
    <source>
        <dbReference type="ARBA" id="ARBA00004496"/>
    </source>
</evidence>
<organism evidence="9 10">
    <name type="scientific">Patella caerulea</name>
    <name type="common">Rayed Mediterranean limpet</name>
    <dbReference type="NCBI Taxonomy" id="87958"/>
    <lineage>
        <taxon>Eukaryota</taxon>
        <taxon>Metazoa</taxon>
        <taxon>Spiralia</taxon>
        <taxon>Lophotrochozoa</taxon>
        <taxon>Mollusca</taxon>
        <taxon>Gastropoda</taxon>
        <taxon>Patellogastropoda</taxon>
        <taxon>Patelloidea</taxon>
        <taxon>Patellidae</taxon>
        <taxon>Patella</taxon>
    </lineage>
</organism>
<evidence type="ECO:0000259" key="7">
    <source>
        <dbReference type="PROSITE" id="PS50021"/>
    </source>
</evidence>
<evidence type="ECO:0008006" key="11">
    <source>
        <dbReference type="Google" id="ProtNLM"/>
    </source>
</evidence>
<evidence type="ECO:0000256" key="3">
    <source>
        <dbReference type="ARBA" id="ARBA00022490"/>
    </source>
</evidence>
<dbReference type="InterPro" id="IPR001158">
    <property type="entry name" value="DIX"/>
</dbReference>
<evidence type="ECO:0000313" key="10">
    <source>
        <dbReference type="Proteomes" id="UP001347796"/>
    </source>
</evidence>
<feature type="compositionally biased region" description="Low complexity" evidence="6">
    <location>
        <begin position="1"/>
        <end position="13"/>
    </location>
</feature>
<dbReference type="Pfam" id="PF00307">
    <property type="entry name" value="CH"/>
    <property type="match status" value="1"/>
</dbReference>
<dbReference type="Gene3D" id="1.10.418.10">
    <property type="entry name" value="Calponin-like domain"/>
    <property type="match status" value="1"/>
</dbReference>
<gene>
    <name evidence="9" type="ORF">SNE40_015910</name>
</gene>
<comment type="subcellular location">
    <subcellularLocation>
        <location evidence="1">Cytoplasm</location>
    </subcellularLocation>
</comment>
<feature type="domain" description="Calponin-homology (CH)" evidence="7">
    <location>
        <begin position="27"/>
        <end position="134"/>
    </location>
</feature>
<dbReference type="AlphaFoldDB" id="A0AAN8J8X6"/>
<reference evidence="9 10" key="1">
    <citation type="submission" date="2024-01" db="EMBL/GenBank/DDBJ databases">
        <title>The genome of the rayed Mediterranean limpet Patella caerulea (Linnaeus, 1758).</title>
        <authorList>
            <person name="Anh-Thu Weber A."/>
            <person name="Halstead-Nussloch G."/>
        </authorList>
    </citation>
    <scope>NUCLEOTIDE SEQUENCE [LARGE SCALE GENOMIC DNA]</scope>
    <source>
        <strain evidence="9">AATW-2023a</strain>
        <tissue evidence="9">Whole specimen</tissue>
    </source>
</reference>
<dbReference type="Gene3D" id="2.40.240.130">
    <property type="match status" value="1"/>
</dbReference>
<keyword evidence="4 5" id="KW-0879">Wnt signaling pathway</keyword>
<dbReference type="InterPro" id="IPR036872">
    <property type="entry name" value="CH_dom_sf"/>
</dbReference>
<dbReference type="SMART" id="SM00021">
    <property type="entry name" value="DAX"/>
    <property type="match status" value="1"/>
</dbReference>
<feature type="compositionally biased region" description="Polar residues" evidence="6">
    <location>
        <begin position="520"/>
        <end position="535"/>
    </location>
</feature>
<name>A0AAN8J8X6_PATCE</name>
<dbReference type="CDD" id="cd21213">
    <property type="entry name" value="CH_DIXDC1"/>
    <property type="match status" value="1"/>
</dbReference>
<evidence type="ECO:0000259" key="8">
    <source>
        <dbReference type="PROSITE" id="PS50841"/>
    </source>
</evidence>
<evidence type="ECO:0000256" key="4">
    <source>
        <dbReference type="ARBA" id="ARBA00022687"/>
    </source>
</evidence>
<feature type="compositionally biased region" description="Polar residues" evidence="6">
    <location>
        <begin position="477"/>
        <end position="491"/>
    </location>
</feature>
<dbReference type="PANTHER" id="PTHR10878:SF22">
    <property type="entry name" value="DIXIN"/>
    <property type="match status" value="1"/>
</dbReference>
<keyword evidence="10" id="KW-1185">Reference proteome</keyword>
<feature type="region of interest" description="Disordered" evidence="6">
    <location>
        <begin position="170"/>
        <end position="257"/>
    </location>
</feature>
<dbReference type="InterPro" id="IPR015506">
    <property type="entry name" value="Dsh/Dvl-rel"/>
</dbReference>
<dbReference type="Pfam" id="PF00778">
    <property type="entry name" value="DIX"/>
    <property type="match status" value="1"/>
</dbReference>
<evidence type="ECO:0000256" key="6">
    <source>
        <dbReference type="SAM" id="MobiDB-lite"/>
    </source>
</evidence>
<dbReference type="SMART" id="SM00033">
    <property type="entry name" value="CH"/>
    <property type="match status" value="1"/>
</dbReference>
<dbReference type="PROSITE" id="PS50841">
    <property type="entry name" value="DIX"/>
    <property type="match status" value="1"/>
</dbReference>
<sequence>MNISGSSASSIKSPEPDEGAPGWIEWQQQLDAYKAWVNSQLRKRPNTRPIDDLRLDIRDGKILADLIEIVGGEKLPGIHTSPSNKDEMIDNVHTVLQFVSQHKIRMHEMSAIDIVEGNLKSIMRLILALAAHYKPSSVKHSSYHHIKSPAHNANVTGIAQDAAVALAEARRNAARAGHRHRRTRESTIAERRYGHRYQDSSSEQFSDSDHSQSGHHSRSRRELRQLDSASHSSSHSSSARLSPRCYNTPTKNLDYLPRSKSMSIDHIHAKDSGAELEDAASVVDKSQYDELLQEYTDLAHSMQETKTELVMLQELLLRGEDSGDTEDATNELIRQLHTKDKCIAAMKHDIVKLQDEITLQIHEKEKVTSDLRCEIRDLLDQMHIVGATGASLSARVASQDKRMARLEGKIFQANPEDGSHSIKPEYQSSATELHVVRDSLQSLRRHFETSSPHNHTIDTLEQSIALLIEKLHTTETSPLSHTIASSRSLMDTSPKKLNYDSAPEKRSSSSINMSGFRMNKPSNSQSTQNGNPPSSTNVLYFTDTSVTPKICKIQKKLGDIKLRDFKKLFDRPSIYRYHFKALDPEYGTVKEEVANDDDTIPGWEGKIVAWVEADLQTEC</sequence>
<feature type="compositionally biased region" description="Basic and acidic residues" evidence="6">
    <location>
        <begin position="493"/>
        <end position="507"/>
    </location>
</feature>
<evidence type="ECO:0000256" key="2">
    <source>
        <dbReference type="ARBA" id="ARBA00022473"/>
    </source>
</evidence>
<proteinExistence type="predicted"/>
<dbReference type="GO" id="GO:0005829">
    <property type="term" value="C:cytosol"/>
    <property type="evidence" value="ECO:0007669"/>
    <property type="project" value="TreeGrafter"/>
</dbReference>
<evidence type="ECO:0000313" key="9">
    <source>
        <dbReference type="EMBL" id="KAK6172195.1"/>
    </source>
</evidence>
<evidence type="ECO:0000256" key="5">
    <source>
        <dbReference type="PROSITE-ProRule" id="PRU00069"/>
    </source>
</evidence>
<dbReference type="Proteomes" id="UP001347796">
    <property type="component" value="Unassembled WGS sequence"/>
</dbReference>